<protein>
    <submittedName>
        <fullName evidence="2">Uncharacterized protein</fullName>
    </submittedName>
</protein>
<name>A0A0G2I0B6_9EURO</name>
<feature type="compositionally biased region" description="Polar residues" evidence="1">
    <location>
        <begin position="91"/>
        <end position="103"/>
    </location>
</feature>
<dbReference type="EMBL" id="LCZI01000884">
    <property type="protein sequence ID" value="KKZ64022.1"/>
    <property type="molecule type" value="Genomic_DNA"/>
</dbReference>
<evidence type="ECO:0000313" key="2">
    <source>
        <dbReference type="EMBL" id="KKZ64022.1"/>
    </source>
</evidence>
<accession>A0A0G2I0B6</accession>
<dbReference type="VEuPathDB" id="FungiDB:EMCG_01683"/>
<evidence type="ECO:0000256" key="1">
    <source>
        <dbReference type="SAM" id="MobiDB-lite"/>
    </source>
</evidence>
<proteinExistence type="predicted"/>
<dbReference type="Proteomes" id="UP000034164">
    <property type="component" value="Unassembled WGS sequence"/>
</dbReference>
<sequence>MINTAYLSQSSGQSERTSSTVEGILPCFLVVPITAHRDSEEALGGHIIDHSSADHEEQNILRQITLVRKVKSETVDSSTTCVKQEGHPTPQHDTLQRTSLQQPSHSSEATVYTLAGLTAMAHKLRQEHEICTQDLANAQVSLQVMAECNAQMGTHIITLLNSITAWAVNVQAESNLLQHLCNVLAQLPPLNDNLSE</sequence>
<comment type="caution">
    <text evidence="2">The sequence shown here is derived from an EMBL/GenBank/DDBJ whole genome shotgun (WGS) entry which is preliminary data.</text>
</comment>
<evidence type="ECO:0000313" key="3">
    <source>
        <dbReference type="Proteomes" id="UP000034164"/>
    </source>
</evidence>
<gene>
    <name evidence="2" type="ORF">EMCG_01683</name>
</gene>
<feature type="region of interest" description="Disordered" evidence="1">
    <location>
        <begin position="78"/>
        <end position="103"/>
    </location>
</feature>
<reference evidence="3" key="1">
    <citation type="journal article" date="2015" name="PLoS Genet.">
        <title>The dynamic genome and transcriptome of the human fungal pathogen Blastomyces and close relative Emmonsia.</title>
        <authorList>
            <person name="Munoz J.F."/>
            <person name="Gauthier G.M."/>
            <person name="Desjardins C.A."/>
            <person name="Gallo J.E."/>
            <person name="Holder J."/>
            <person name="Sullivan T.D."/>
            <person name="Marty A.J."/>
            <person name="Carmen J.C."/>
            <person name="Chen Z."/>
            <person name="Ding L."/>
            <person name="Gujja S."/>
            <person name="Magrini V."/>
            <person name="Misas E."/>
            <person name="Mitreva M."/>
            <person name="Priest M."/>
            <person name="Saif S."/>
            <person name="Whiston E.A."/>
            <person name="Young S."/>
            <person name="Zeng Q."/>
            <person name="Goldman W.E."/>
            <person name="Mardis E.R."/>
            <person name="Taylor J.W."/>
            <person name="McEwen J.G."/>
            <person name="Clay O.K."/>
            <person name="Klein B.S."/>
            <person name="Cuomo C.A."/>
        </authorList>
    </citation>
    <scope>NUCLEOTIDE SEQUENCE [LARGE SCALE GENOMIC DNA]</scope>
    <source>
        <strain evidence="3">UAMH 3008</strain>
    </source>
</reference>
<organism evidence="2 3">
    <name type="scientific">[Emmonsia] crescens</name>
    <dbReference type="NCBI Taxonomy" id="73230"/>
    <lineage>
        <taxon>Eukaryota</taxon>
        <taxon>Fungi</taxon>
        <taxon>Dikarya</taxon>
        <taxon>Ascomycota</taxon>
        <taxon>Pezizomycotina</taxon>
        <taxon>Eurotiomycetes</taxon>
        <taxon>Eurotiomycetidae</taxon>
        <taxon>Onygenales</taxon>
        <taxon>Ajellomycetaceae</taxon>
        <taxon>Emergomyces</taxon>
    </lineage>
</organism>
<dbReference type="AlphaFoldDB" id="A0A0G2I0B6"/>